<keyword evidence="7" id="KW-1185">Reference proteome</keyword>
<evidence type="ECO:0000313" key="7">
    <source>
        <dbReference type="Proteomes" id="UP001220964"/>
    </source>
</evidence>
<dbReference type="Gene3D" id="1.20.1550.10">
    <property type="entry name" value="DsbB-like"/>
    <property type="match status" value="1"/>
</dbReference>
<dbReference type="Proteomes" id="UP001220964">
    <property type="component" value="Unassembled WGS sequence"/>
</dbReference>
<feature type="transmembrane region" description="Helical" evidence="5">
    <location>
        <begin position="128"/>
        <end position="151"/>
    </location>
</feature>
<dbReference type="GO" id="GO:0006457">
    <property type="term" value="P:protein folding"/>
    <property type="evidence" value="ECO:0007669"/>
    <property type="project" value="InterPro"/>
</dbReference>
<evidence type="ECO:0000256" key="5">
    <source>
        <dbReference type="SAM" id="Phobius"/>
    </source>
</evidence>
<reference evidence="6" key="1">
    <citation type="submission" date="2023-03" db="EMBL/GenBank/DDBJ databases">
        <title>Multiphase analysis and comparison of six strains from genera Psychromarinibacter, Lutimaribacter, and Maritimibacter, including a novel species: Psychromarinibacter sediminicola sp. nov.</title>
        <authorList>
            <person name="Wang Y.-H."/>
            <person name="Ye M.-Q."/>
            <person name="Du Z.-J."/>
        </authorList>
    </citation>
    <scope>NUCLEOTIDE SEQUENCE</scope>
    <source>
        <strain evidence="6">C21-152</strain>
    </source>
</reference>
<dbReference type="InterPro" id="IPR003752">
    <property type="entry name" value="DiS_bond_form_DsbB/BdbC"/>
</dbReference>
<comment type="subcellular location">
    <subcellularLocation>
        <location evidence="1">Membrane</location>
        <topology evidence="1">Multi-pass membrane protein</topology>
    </subcellularLocation>
</comment>
<comment type="caution">
    <text evidence="6">The sequence shown here is derived from an EMBL/GenBank/DDBJ whole genome shotgun (WGS) entry which is preliminary data.</text>
</comment>
<keyword evidence="4 5" id="KW-0472">Membrane</keyword>
<organism evidence="6 7">
    <name type="scientific">Psychromarinibacter sediminicola</name>
    <dbReference type="NCBI Taxonomy" id="3033385"/>
    <lineage>
        <taxon>Bacteria</taxon>
        <taxon>Pseudomonadati</taxon>
        <taxon>Pseudomonadota</taxon>
        <taxon>Alphaproteobacteria</taxon>
        <taxon>Rhodobacterales</taxon>
        <taxon>Paracoccaceae</taxon>
        <taxon>Psychromarinibacter</taxon>
    </lineage>
</organism>
<feature type="transmembrane region" description="Helical" evidence="5">
    <location>
        <begin position="47"/>
        <end position="71"/>
    </location>
</feature>
<name>A0AAE3NWW7_9RHOB</name>
<evidence type="ECO:0000313" key="6">
    <source>
        <dbReference type="EMBL" id="MDF0603627.1"/>
    </source>
</evidence>
<dbReference type="SUPFAM" id="SSF158442">
    <property type="entry name" value="DsbB-like"/>
    <property type="match status" value="1"/>
</dbReference>
<evidence type="ECO:0000256" key="3">
    <source>
        <dbReference type="ARBA" id="ARBA00022989"/>
    </source>
</evidence>
<accession>A0AAE3NWW7</accession>
<dbReference type="InterPro" id="IPR023380">
    <property type="entry name" value="DsbB-like_sf"/>
</dbReference>
<dbReference type="EMBL" id="JARGYC010000111">
    <property type="protein sequence ID" value="MDF0603627.1"/>
    <property type="molecule type" value="Genomic_DNA"/>
</dbReference>
<keyword evidence="3 5" id="KW-1133">Transmembrane helix</keyword>
<keyword evidence="2 5" id="KW-0812">Transmembrane</keyword>
<protein>
    <submittedName>
        <fullName evidence="6">Disulfide bond formation protein B</fullName>
    </submittedName>
</protein>
<dbReference type="GO" id="GO:0016020">
    <property type="term" value="C:membrane"/>
    <property type="evidence" value="ECO:0007669"/>
    <property type="project" value="UniProtKB-SubCell"/>
</dbReference>
<evidence type="ECO:0000256" key="4">
    <source>
        <dbReference type="ARBA" id="ARBA00023136"/>
    </source>
</evidence>
<dbReference type="InterPro" id="IPR024199">
    <property type="entry name" value="Uncharacterised_DsbB"/>
</dbReference>
<sequence length="158" mass="16857">MTRNMLILIAAGGSAALLLGAWGSQYIGGLQPCEMCIWQRWPHGAAVLIGVAALLLPWAILPLLGALSAAITGGIGVYHTGVERGWWEGITECSGTGGLSNLSADDLINPNIEAGPPLIRCDEVQFEFLTLSMASWNALISFGLALIWLMAWRATRPR</sequence>
<dbReference type="PIRSF" id="PIRSF033913">
    <property type="entry name" value="S-S_format_DsbB"/>
    <property type="match status" value="1"/>
</dbReference>
<evidence type="ECO:0000256" key="1">
    <source>
        <dbReference type="ARBA" id="ARBA00004141"/>
    </source>
</evidence>
<dbReference type="GO" id="GO:0015035">
    <property type="term" value="F:protein-disulfide reductase activity"/>
    <property type="evidence" value="ECO:0007669"/>
    <property type="project" value="InterPro"/>
</dbReference>
<proteinExistence type="predicted"/>
<gene>
    <name evidence="6" type="ORF">P1J78_23140</name>
</gene>
<evidence type="ECO:0000256" key="2">
    <source>
        <dbReference type="ARBA" id="ARBA00022692"/>
    </source>
</evidence>
<dbReference type="Pfam" id="PF02600">
    <property type="entry name" value="DsbB"/>
    <property type="match status" value="1"/>
</dbReference>
<dbReference type="AlphaFoldDB" id="A0AAE3NWW7"/>
<dbReference type="RefSeq" id="WP_275569744.1">
    <property type="nucleotide sequence ID" value="NZ_JARGYC010000111.1"/>
</dbReference>